<dbReference type="EMBL" id="AP022871">
    <property type="protein sequence ID" value="BCB91118.1"/>
    <property type="molecule type" value="Genomic_DNA"/>
</dbReference>
<evidence type="ECO:0000313" key="2">
    <source>
        <dbReference type="Proteomes" id="UP000503011"/>
    </source>
</evidence>
<gene>
    <name evidence="1" type="ORF">Psuf_084310</name>
</gene>
<evidence type="ECO:0008006" key="3">
    <source>
        <dbReference type="Google" id="ProtNLM"/>
    </source>
</evidence>
<protein>
    <recommendedName>
        <fullName evidence="3">WXG100 family type VII secretion target</fullName>
    </recommendedName>
</protein>
<evidence type="ECO:0000313" key="1">
    <source>
        <dbReference type="EMBL" id="BCB91118.1"/>
    </source>
</evidence>
<sequence length="116" mass="12075">MTISWRVTIVGGEIGVDSGSLRQAGGTLTDEAKAIVTALDTLRKVLDAQGGPWGADELGARFGSEYTGFAAQAFAAIGTYRDQVAFSGGAHSEGARCWVDLERFNSGQARPAGPAR</sequence>
<accession>A0A6F8YYW1</accession>
<dbReference type="KEGG" id="psuu:Psuf_084310"/>
<dbReference type="Gene3D" id="1.10.287.1060">
    <property type="entry name" value="ESAT-6-like"/>
    <property type="match status" value="1"/>
</dbReference>
<dbReference type="AlphaFoldDB" id="A0A6F8YYW1"/>
<keyword evidence="2" id="KW-1185">Reference proteome</keyword>
<organism evidence="1 2">
    <name type="scientific">Phytohabitans suffuscus</name>
    <dbReference type="NCBI Taxonomy" id="624315"/>
    <lineage>
        <taxon>Bacteria</taxon>
        <taxon>Bacillati</taxon>
        <taxon>Actinomycetota</taxon>
        <taxon>Actinomycetes</taxon>
        <taxon>Micromonosporales</taxon>
        <taxon>Micromonosporaceae</taxon>
    </lineage>
</organism>
<reference evidence="1 2" key="2">
    <citation type="submission" date="2020-03" db="EMBL/GenBank/DDBJ databases">
        <authorList>
            <person name="Ichikawa N."/>
            <person name="Kimura A."/>
            <person name="Kitahashi Y."/>
            <person name="Uohara A."/>
        </authorList>
    </citation>
    <scope>NUCLEOTIDE SEQUENCE [LARGE SCALE GENOMIC DNA]</scope>
    <source>
        <strain evidence="1 2">NBRC 105367</strain>
    </source>
</reference>
<proteinExistence type="predicted"/>
<reference evidence="1 2" key="1">
    <citation type="submission" date="2020-03" db="EMBL/GenBank/DDBJ databases">
        <title>Whole genome shotgun sequence of Phytohabitans suffuscus NBRC 105367.</title>
        <authorList>
            <person name="Komaki H."/>
            <person name="Tamura T."/>
        </authorList>
    </citation>
    <scope>NUCLEOTIDE SEQUENCE [LARGE SCALE GENOMIC DNA]</scope>
    <source>
        <strain evidence="1 2">NBRC 105367</strain>
    </source>
</reference>
<dbReference type="Proteomes" id="UP000503011">
    <property type="component" value="Chromosome"/>
</dbReference>
<name>A0A6F8YYW1_9ACTN</name>